<dbReference type="InterPro" id="IPR016187">
    <property type="entry name" value="CTDL_fold"/>
</dbReference>
<feature type="transmembrane region" description="Helical" evidence="1">
    <location>
        <begin position="12"/>
        <end position="31"/>
    </location>
</feature>
<dbReference type="GeneID" id="111110198"/>
<evidence type="ECO:0000313" key="5">
    <source>
        <dbReference type="RefSeq" id="XP_022302303.1"/>
    </source>
</evidence>
<evidence type="ECO:0000259" key="3">
    <source>
        <dbReference type="PROSITE" id="PS51212"/>
    </source>
</evidence>
<feature type="transmembrane region" description="Helical" evidence="1">
    <location>
        <begin position="414"/>
        <end position="439"/>
    </location>
</feature>
<dbReference type="RefSeq" id="XP_022302303.1">
    <property type="nucleotide sequence ID" value="XM_022446595.1"/>
</dbReference>
<accession>A0A8B8BGD3</accession>
<keyword evidence="1" id="KW-1133">Transmembrane helix</keyword>
<dbReference type="InterPro" id="IPR001304">
    <property type="entry name" value="C-type_lectin-like"/>
</dbReference>
<dbReference type="Gene3D" id="3.10.100.10">
    <property type="entry name" value="Mannose-Binding Protein A, subunit A"/>
    <property type="match status" value="2"/>
</dbReference>
<dbReference type="PANTHER" id="PTHR45710:SF26">
    <property type="entry name" value="RH26557P"/>
    <property type="match status" value="1"/>
</dbReference>
<evidence type="ECO:0000256" key="1">
    <source>
        <dbReference type="SAM" id="Phobius"/>
    </source>
</evidence>
<reference evidence="4" key="1">
    <citation type="submission" date="2024-06" db="UniProtKB">
        <authorList>
            <consortium name="RefSeq"/>
        </authorList>
    </citation>
    <scope>NUCLEOTIDE SEQUENCE [LARGE SCALE GENOMIC DNA]</scope>
</reference>
<evidence type="ECO:0000313" key="4">
    <source>
        <dbReference type="Proteomes" id="UP000694844"/>
    </source>
</evidence>
<name>A0A8B8BGD3_CRAVI</name>
<dbReference type="PROSITE" id="PS51212">
    <property type="entry name" value="WSC"/>
    <property type="match status" value="1"/>
</dbReference>
<dbReference type="AlphaFoldDB" id="A0A8B8BGD3"/>
<keyword evidence="4" id="KW-1185">Reference proteome</keyword>
<dbReference type="Pfam" id="PF01822">
    <property type="entry name" value="WSC"/>
    <property type="match status" value="1"/>
</dbReference>
<protein>
    <submittedName>
        <fullName evidence="5">Uncharacterized protein LOC111110198</fullName>
    </submittedName>
</protein>
<dbReference type="InterPro" id="IPR050828">
    <property type="entry name" value="C-type_lectin/matrix_domain"/>
</dbReference>
<dbReference type="Proteomes" id="UP000694844">
    <property type="component" value="Chromosome 1"/>
</dbReference>
<reference evidence="5" key="2">
    <citation type="submission" date="2025-08" db="UniProtKB">
        <authorList>
            <consortium name="RefSeq"/>
        </authorList>
    </citation>
    <scope>IDENTIFICATION</scope>
    <source>
        <tissue evidence="5">Whole sample</tissue>
    </source>
</reference>
<proteinExistence type="predicted"/>
<dbReference type="SMART" id="SM00321">
    <property type="entry name" value="WSC"/>
    <property type="match status" value="1"/>
</dbReference>
<evidence type="ECO:0000259" key="2">
    <source>
        <dbReference type="PROSITE" id="PS50041"/>
    </source>
</evidence>
<dbReference type="InterPro" id="IPR016186">
    <property type="entry name" value="C-type_lectin-like/link_sf"/>
</dbReference>
<dbReference type="CDD" id="cd00037">
    <property type="entry name" value="CLECT"/>
    <property type="match status" value="1"/>
</dbReference>
<gene>
    <name evidence="5" type="primary">LOC111110198</name>
</gene>
<dbReference type="KEGG" id="cvn:111110198"/>
<dbReference type="SUPFAM" id="SSF56436">
    <property type="entry name" value="C-type lectin-like"/>
    <property type="match status" value="2"/>
</dbReference>
<dbReference type="PANTHER" id="PTHR45710">
    <property type="entry name" value="C-TYPE LECTIN DOMAIN-CONTAINING PROTEIN 180"/>
    <property type="match status" value="1"/>
</dbReference>
<dbReference type="InterPro" id="IPR002889">
    <property type="entry name" value="WSC_carb-bd"/>
</dbReference>
<feature type="domain" description="WSC" evidence="3">
    <location>
        <begin position="110"/>
        <end position="198"/>
    </location>
</feature>
<dbReference type="PROSITE" id="PS50041">
    <property type="entry name" value="C_TYPE_LECTIN_2"/>
    <property type="match status" value="1"/>
</dbReference>
<keyword evidence="1" id="KW-0812">Transmembrane</keyword>
<organism evidence="4 5">
    <name type="scientific">Crassostrea virginica</name>
    <name type="common">Eastern oyster</name>
    <dbReference type="NCBI Taxonomy" id="6565"/>
    <lineage>
        <taxon>Eukaryota</taxon>
        <taxon>Metazoa</taxon>
        <taxon>Spiralia</taxon>
        <taxon>Lophotrochozoa</taxon>
        <taxon>Mollusca</taxon>
        <taxon>Bivalvia</taxon>
        <taxon>Autobranchia</taxon>
        <taxon>Pteriomorphia</taxon>
        <taxon>Ostreida</taxon>
        <taxon>Ostreoidea</taxon>
        <taxon>Ostreidae</taxon>
        <taxon>Crassostrea</taxon>
    </lineage>
</organism>
<dbReference type="Pfam" id="PF00059">
    <property type="entry name" value="Lectin_C"/>
    <property type="match status" value="1"/>
</dbReference>
<dbReference type="OrthoDB" id="6130373at2759"/>
<sequence>MLHSSFLTLYKMAFTGYVSIFVLLALIPHTLCDHYQNVVGVTGPAESWRSAERRCGQHNERLAIFKNEEGLFDVQLRLTNFTDRNLATFWIGGREIKSQWVWSHDQRPQIGRMTGCMEGNLSLSVYRVLDANYPELCSAFCKVALKRQFAALQDRKCYCLYDTTGLQEAEIHDCSTHCPGSPDQLCGGPESYTVYSTWDSVEWGLQEPSAQKYGKDCAVLYKIGKEIVWSTDYCRKKHQFICYVQESDVCDWLRQPTPCLYSDSEQRDWYSANYKCNQLHGYLVDRDAILHHNLNLSNVYYWTGLTRTRQIWTDGSTISSSLRRHIPFLSMKKTLCIALEYRKSDGWGLASTDCHRRHPALCQSEMDYVAVEDIHAMQPQNGPHFNGSYTTHAHTTKQTPLPSDSESHYMEANLVYWIAVPSVTVALVSLVIVLIGVYVKKTKQTKETDEKVAEPFYYILEKQKQRPQSGIYNNIFLDNQYILNYNHLYFNGTLKQMVHDSTNVATTEENGVHQNYYDTMNCKLHQYDKITHGGVKVYCVQGLYETVM</sequence>
<dbReference type="SMART" id="SM00034">
    <property type="entry name" value="CLECT"/>
    <property type="match status" value="1"/>
</dbReference>
<keyword evidence="1" id="KW-0472">Membrane</keyword>
<feature type="domain" description="C-type lectin" evidence="2">
    <location>
        <begin position="259"/>
        <end position="363"/>
    </location>
</feature>